<reference evidence="1 2" key="1">
    <citation type="journal article" date="2018" name="Front. Plant Sci.">
        <title>Red Clover (Trifolium pratense) and Zigzag Clover (T. medium) - A Picture of Genomic Similarities and Differences.</title>
        <authorList>
            <person name="Dluhosova J."/>
            <person name="Istvanek J."/>
            <person name="Nedelnik J."/>
            <person name="Repkova J."/>
        </authorList>
    </citation>
    <scope>NUCLEOTIDE SEQUENCE [LARGE SCALE GENOMIC DNA]</scope>
    <source>
        <strain evidence="1">10/8</strain>
        <strain evidence="2">cv. 10/8</strain>
        <tissue evidence="1">Leaf</tissue>
    </source>
</reference>
<comment type="caution">
    <text evidence="1">The sequence shown here is derived from an EMBL/GenBank/DDBJ whole genome shotgun (WGS) entry which is preliminary data.</text>
</comment>
<evidence type="ECO:0000313" key="2">
    <source>
        <dbReference type="Proteomes" id="UP000265520"/>
    </source>
</evidence>
<feature type="non-terminal residue" evidence="1">
    <location>
        <position position="1"/>
    </location>
</feature>
<keyword evidence="2" id="KW-1185">Reference proteome</keyword>
<protein>
    <submittedName>
        <fullName evidence="1">Uncharacterized protein</fullName>
    </submittedName>
</protein>
<dbReference type="AlphaFoldDB" id="A0A392NHG6"/>
<evidence type="ECO:0000313" key="1">
    <source>
        <dbReference type="EMBL" id="MCH98921.1"/>
    </source>
</evidence>
<organism evidence="1 2">
    <name type="scientific">Trifolium medium</name>
    <dbReference type="NCBI Taxonomy" id="97028"/>
    <lineage>
        <taxon>Eukaryota</taxon>
        <taxon>Viridiplantae</taxon>
        <taxon>Streptophyta</taxon>
        <taxon>Embryophyta</taxon>
        <taxon>Tracheophyta</taxon>
        <taxon>Spermatophyta</taxon>
        <taxon>Magnoliopsida</taxon>
        <taxon>eudicotyledons</taxon>
        <taxon>Gunneridae</taxon>
        <taxon>Pentapetalae</taxon>
        <taxon>rosids</taxon>
        <taxon>fabids</taxon>
        <taxon>Fabales</taxon>
        <taxon>Fabaceae</taxon>
        <taxon>Papilionoideae</taxon>
        <taxon>50 kb inversion clade</taxon>
        <taxon>NPAAA clade</taxon>
        <taxon>Hologalegina</taxon>
        <taxon>IRL clade</taxon>
        <taxon>Trifolieae</taxon>
        <taxon>Trifolium</taxon>
    </lineage>
</organism>
<dbReference type="EMBL" id="LXQA010040066">
    <property type="protein sequence ID" value="MCH99343.1"/>
    <property type="molecule type" value="Genomic_DNA"/>
</dbReference>
<accession>A0A392NHG6</accession>
<name>A0A392NHG6_9FABA</name>
<proteinExistence type="predicted"/>
<dbReference type="Proteomes" id="UP000265520">
    <property type="component" value="Unassembled WGS sequence"/>
</dbReference>
<sequence>GNFYKQQHEIRECYEQQRMVQWMIFPSYIEDDQEGNIFLVLECLNHSHGGQSCEVH</sequence>
<dbReference type="EMBL" id="LXQA010038875">
    <property type="protein sequence ID" value="MCH98921.1"/>
    <property type="molecule type" value="Genomic_DNA"/>
</dbReference>